<protein>
    <submittedName>
        <fullName evidence="3">Carbohydrate-binding protein</fullName>
    </submittedName>
</protein>
<keyword evidence="1" id="KW-0732">Signal</keyword>
<dbReference type="Proteomes" id="UP000490800">
    <property type="component" value="Unassembled WGS sequence"/>
</dbReference>
<evidence type="ECO:0000313" key="3">
    <source>
        <dbReference type="EMBL" id="MVP00456.1"/>
    </source>
</evidence>
<reference evidence="3 4" key="1">
    <citation type="journal article" date="2019" name="Microorganisms">
        <title>Paenibacillus lutrae sp. nov., A Chitinolytic Species Isolated from A River Otter in Castril Natural Park, Granada, Spain.</title>
        <authorList>
            <person name="Rodriguez M."/>
            <person name="Reina J.C."/>
            <person name="Bejar V."/>
            <person name="Llamas I."/>
        </authorList>
    </citation>
    <scope>NUCLEOTIDE SEQUENCE [LARGE SCALE GENOMIC DNA]</scope>
    <source>
        <strain evidence="3 4">N10</strain>
    </source>
</reference>
<dbReference type="Pfam" id="PF00754">
    <property type="entry name" value="F5_F8_type_C"/>
    <property type="match status" value="1"/>
</dbReference>
<dbReference type="InterPro" id="IPR007541">
    <property type="entry name" value="Uncharacterised_BSP"/>
</dbReference>
<proteinExistence type="predicted"/>
<sequence length="532" mass="59376">MKKIGYVALASALVFGFSSAVWSPAASAAETVTTIQPINLAVGGTVTASGENGVAEGKNKAFDQYVFSKWLTFDTPAWLQYEFTTAKIVNSYSITTAEDAPDRDPKNWVLKGSINGIDWDVLDTQQNQFAGATRHLKKTYSFTNTTAYKFIKFENITNQLGNNQLLQLSEIGLYGPDVQTFKTIKPTVTASGENAPTDVKANLVDGTSTTKWLTYSNTAWLQFDFGEQVTIDGYALTSAKSNNNTADADPKNWVLQGSNNGTSWTNLDTQSNQNFSLRHQRKHYLLNANTTAYQYYRLNNIQNHSGYTTQLSEVEFSRTNDMWHTENPIIEIQNLAGYAPFNQALPDAQRDILAILRKVNEILYKSPEDMPVRVKKIVVQIEDVPGAAWISGDNEVKTLGISSQHLAYFAANTSSLRDEIIGMLYHELGHAYQYSNFDVEAVADSLRFAAGYHNRYGISPGGAWYNTGTANFIRWIEDTKYRGFIRALNATSSPYGLDANQFQAWKESRFLSITGIDVNTLWNQYQQSLTSN</sequence>
<dbReference type="EMBL" id="RHLK01000006">
    <property type="protein sequence ID" value="MVP00456.1"/>
    <property type="molecule type" value="Genomic_DNA"/>
</dbReference>
<gene>
    <name evidence="3" type="ORF">EDM21_13125</name>
</gene>
<comment type="caution">
    <text evidence="3">The sequence shown here is derived from an EMBL/GenBank/DDBJ whole genome shotgun (WGS) entry which is preliminary data.</text>
</comment>
<dbReference type="OrthoDB" id="9804511at2"/>
<dbReference type="PANTHER" id="PTHR33321">
    <property type="match status" value="1"/>
</dbReference>
<name>A0A7X3JZZ9_9BACL</name>
<dbReference type="InterPro" id="IPR000421">
    <property type="entry name" value="FA58C"/>
</dbReference>
<dbReference type="PROSITE" id="PS50022">
    <property type="entry name" value="FA58C_3"/>
    <property type="match status" value="1"/>
</dbReference>
<accession>A0A7X3JZZ9</accession>
<keyword evidence="4" id="KW-1185">Reference proteome</keyword>
<evidence type="ECO:0000259" key="2">
    <source>
        <dbReference type="PROSITE" id="PS50022"/>
    </source>
</evidence>
<organism evidence="3 4">
    <name type="scientific">Paenibacillus lutrae</name>
    <dbReference type="NCBI Taxonomy" id="2078573"/>
    <lineage>
        <taxon>Bacteria</taxon>
        <taxon>Bacillati</taxon>
        <taxon>Bacillota</taxon>
        <taxon>Bacilli</taxon>
        <taxon>Bacillales</taxon>
        <taxon>Paenibacillaceae</taxon>
        <taxon>Paenibacillus</taxon>
    </lineage>
</organism>
<dbReference type="AlphaFoldDB" id="A0A7X3JZZ9"/>
<dbReference type="SUPFAM" id="SSF49785">
    <property type="entry name" value="Galactose-binding domain-like"/>
    <property type="match status" value="2"/>
</dbReference>
<feature type="domain" description="F5/8 type C" evidence="2">
    <location>
        <begin position="166"/>
        <end position="319"/>
    </location>
</feature>
<evidence type="ECO:0000256" key="1">
    <source>
        <dbReference type="SAM" id="SignalP"/>
    </source>
</evidence>
<evidence type="ECO:0000313" key="4">
    <source>
        <dbReference type="Proteomes" id="UP000490800"/>
    </source>
</evidence>
<feature type="chain" id="PRO_5030866601" evidence="1">
    <location>
        <begin position="29"/>
        <end position="532"/>
    </location>
</feature>
<dbReference type="RefSeq" id="WP_157336131.1">
    <property type="nucleotide sequence ID" value="NZ_RHLK01000006.1"/>
</dbReference>
<dbReference type="PANTHER" id="PTHR33321:SF12">
    <property type="entry name" value="PLANT BASIC SECRETORY PROTEIN (BSP) FAMILY PROTEIN"/>
    <property type="match status" value="1"/>
</dbReference>
<dbReference type="InterPro" id="IPR008979">
    <property type="entry name" value="Galactose-bd-like_sf"/>
</dbReference>
<feature type="signal peptide" evidence="1">
    <location>
        <begin position="1"/>
        <end position="28"/>
    </location>
</feature>
<dbReference type="Pfam" id="PF04450">
    <property type="entry name" value="BSP"/>
    <property type="match status" value="1"/>
</dbReference>
<dbReference type="Gene3D" id="2.60.120.260">
    <property type="entry name" value="Galactose-binding domain-like"/>
    <property type="match status" value="2"/>
</dbReference>